<sequence length="63" mass="7313">MDLSKLHTGMMISSKKGDGHIISIDREQHTMQVIDFMDNHEFEVGFEYIKDDPQVHNPEGGYY</sequence>
<dbReference type="Proteomes" id="UP000250163">
    <property type="component" value="Chromosome MORIYA"/>
</dbReference>
<name>A0A330LLG5_9GAMM</name>
<organism evidence="1 2">
    <name type="scientific">Moritella yayanosii</name>
    <dbReference type="NCBI Taxonomy" id="69539"/>
    <lineage>
        <taxon>Bacteria</taxon>
        <taxon>Pseudomonadati</taxon>
        <taxon>Pseudomonadota</taxon>
        <taxon>Gammaproteobacteria</taxon>
        <taxon>Alteromonadales</taxon>
        <taxon>Moritellaceae</taxon>
        <taxon>Moritella</taxon>
    </lineage>
</organism>
<accession>A0A330LLG5</accession>
<evidence type="ECO:0000313" key="2">
    <source>
        <dbReference type="Proteomes" id="UP000250163"/>
    </source>
</evidence>
<dbReference type="OrthoDB" id="5817318at2"/>
<dbReference type="RefSeq" id="WP_112712778.1">
    <property type="nucleotide sequence ID" value="NZ_LS483250.1"/>
</dbReference>
<proteinExistence type="predicted"/>
<gene>
    <name evidence="1" type="ORF">MORIYA_0774</name>
</gene>
<reference evidence="2" key="1">
    <citation type="submission" date="2018-05" db="EMBL/GenBank/DDBJ databases">
        <authorList>
            <person name="Cea G.-C."/>
            <person name="William W."/>
        </authorList>
    </citation>
    <scope>NUCLEOTIDE SEQUENCE [LARGE SCALE GENOMIC DNA]</scope>
    <source>
        <strain evidence="2">DB21MT 5</strain>
    </source>
</reference>
<dbReference type="EMBL" id="LS483250">
    <property type="protein sequence ID" value="SQD77252.1"/>
    <property type="molecule type" value="Genomic_DNA"/>
</dbReference>
<protein>
    <submittedName>
        <fullName evidence="1">Uncharacterized protein</fullName>
    </submittedName>
</protein>
<evidence type="ECO:0000313" key="1">
    <source>
        <dbReference type="EMBL" id="SQD77252.1"/>
    </source>
</evidence>
<keyword evidence="2" id="KW-1185">Reference proteome</keyword>
<dbReference type="KEGG" id="mya:MORIYA_0774"/>
<dbReference type="AlphaFoldDB" id="A0A330LLG5"/>